<protein>
    <submittedName>
        <fullName evidence="2">Uncharacterized protein</fullName>
    </submittedName>
</protein>
<proteinExistence type="predicted"/>
<dbReference type="Proteomes" id="UP000063699">
    <property type="component" value="Chromosome"/>
</dbReference>
<name>A0A0N9I3A3_9PSEU</name>
<feature type="region of interest" description="Disordered" evidence="1">
    <location>
        <begin position="373"/>
        <end position="392"/>
    </location>
</feature>
<dbReference type="EMBL" id="CP012752">
    <property type="protein sequence ID" value="ALG10369.1"/>
    <property type="molecule type" value="Genomic_DNA"/>
</dbReference>
<organism evidence="2 3">
    <name type="scientific">Kibdelosporangium phytohabitans</name>
    <dbReference type="NCBI Taxonomy" id="860235"/>
    <lineage>
        <taxon>Bacteria</taxon>
        <taxon>Bacillati</taxon>
        <taxon>Actinomycetota</taxon>
        <taxon>Actinomycetes</taxon>
        <taxon>Pseudonocardiales</taxon>
        <taxon>Pseudonocardiaceae</taxon>
        <taxon>Kibdelosporangium</taxon>
    </lineage>
</organism>
<evidence type="ECO:0000313" key="3">
    <source>
        <dbReference type="Proteomes" id="UP000063699"/>
    </source>
</evidence>
<evidence type="ECO:0000256" key="1">
    <source>
        <dbReference type="SAM" id="MobiDB-lite"/>
    </source>
</evidence>
<evidence type="ECO:0000313" key="2">
    <source>
        <dbReference type="EMBL" id="ALG10369.1"/>
    </source>
</evidence>
<accession>A0A0N9I3A3</accession>
<sequence length="524" mass="55584">MVADLPAESPAEVWESFAAAVPKGKRPLRLVPGRRPREIGPHVGQWLSERIGRVVLAPYGLVHPGTAGVLFVHSVANSGWLWFQRGQVIGREAKRFPRPAWDSPAVAEVVAAGVGGVAEPLPAGLWIRPEGDTGTVSAARTKLVKAVPCHPGALVIVLGCPGAGDLALSNVAAIWQTLPDDIRATARFARFGGLVLPQDGSTGQALADVLNAEVRCYTGLPTGSAEALDVLTLRPDGSYGWNTFAQGFAYRPRTVGGTPEPPRLWVCRPPIADLPEASPGVYRYTSDTVIEVVESGLWIRPGEGDAGPSDARTVPLDPAGSLVVYESADPAQADHLRTMAESLLDRLDHSTVLTTTVVPTTALTSRPKAEAVVAARPVSRPQAGNQTRPAVAEEPVTEVLVRNQVRRAGAERPGGREGVDSVVPERPVNRMSIKERLEPAATGGGHVDEPADTKLPLLSRMMDTLTVPAPDFSAEPGSLSLDTDDAPTVAVATVAAEQQPRHESDWLRRTVTEELDRQAGHAKS</sequence>
<reference evidence="2 3" key="1">
    <citation type="submission" date="2015-07" db="EMBL/GenBank/DDBJ databases">
        <title>Genome sequencing of Kibdelosporangium phytohabitans.</title>
        <authorList>
            <person name="Qin S."/>
            <person name="Xing K."/>
        </authorList>
    </citation>
    <scope>NUCLEOTIDE SEQUENCE [LARGE SCALE GENOMIC DNA]</scope>
    <source>
        <strain evidence="2 3">KLBMP1111</strain>
    </source>
</reference>
<keyword evidence="3" id="KW-1185">Reference proteome</keyword>
<dbReference type="AlphaFoldDB" id="A0A0N9I3A3"/>
<dbReference type="KEGG" id="kphy:AOZ06_28845"/>
<gene>
    <name evidence="2" type="ORF">AOZ06_28845</name>
</gene>